<dbReference type="Pfam" id="PF04192">
    <property type="entry name" value="Utp21"/>
    <property type="match status" value="1"/>
</dbReference>
<dbReference type="PANTHER" id="PTHR22840">
    <property type="entry name" value="WD REPEAT-CONTAINING PROTEIN 36"/>
    <property type="match status" value="1"/>
</dbReference>
<dbReference type="GO" id="GO:0003676">
    <property type="term" value="F:nucleic acid binding"/>
    <property type="evidence" value="ECO:0007669"/>
    <property type="project" value="InterPro"/>
</dbReference>
<protein>
    <submittedName>
        <fullName evidence="3">U3 small nucleolar RNA-associated protein 21</fullName>
    </submittedName>
</protein>
<dbReference type="SUPFAM" id="SSF50978">
    <property type="entry name" value="WD40 repeat-like"/>
    <property type="match status" value="1"/>
</dbReference>
<dbReference type="GO" id="GO:0032040">
    <property type="term" value="C:small-subunit processome"/>
    <property type="evidence" value="ECO:0007669"/>
    <property type="project" value="InterPro"/>
</dbReference>
<evidence type="ECO:0000259" key="2">
    <source>
        <dbReference type="PROSITE" id="PS50994"/>
    </source>
</evidence>
<feature type="region of interest" description="Disordered" evidence="1">
    <location>
        <begin position="308"/>
        <end position="327"/>
    </location>
</feature>
<dbReference type="InterPro" id="IPR007319">
    <property type="entry name" value="WDR36/Utp21_C"/>
</dbReference>
<dbReference type="InterPro" id="IPR015943">
    <property type="entry name" value="WD40/YVTN_repeat-like_dom_sf"/>
</dbReference>
<gene>
    <name evidence="3" type="ORF">DEA37_0008466</name>
</gene>
<dbReference type="InterPro" id="IPR001680">
    <property type="entry name" value="WD40_rpt"/>
</dbReference>
<dbReference type="GO" id="GO:0006364">
    <property type="term" value="P:rRNA processing"/>
    <property type="evidence" value="ECO:0007669"/>
    <property type="project" value="InterPro"/>
</dbReference>
<reference evidence="3 4" key="1">
    <citation type="journal article" date="2019" name="Gigascience">
        <title>Whole-genome sequence of the oriental lung fluke Paragonimus westermani.</title>
        <authorList>
            <person name="Oey H."/>
            <person name="Zakrzewski M."/>
            <person name="Narain K."/>
            <person name="Devi K.R."/>
            <person name="Agatsuma T."/>
            <person name="Nawaratna S."/>
            <person name="Gobert G.N."/>
            <person name="Jones M.K."/>
            <person name="Ragan M.A."/>
            <person name="McManus D.P."/>
            <person name="Krause L."/>
        </authorList>
    </citation>
    <scope>NUCLEOTIDE SEQUENCE [LARGE SCALE GENOMIC DNA]</scope>
    <source>
        <strain evidence="3 4">IND2009</strain>
    </source>
</reference>
<feature type="region of interest" description="Disordered" evidence="1">
    <location>
        <begin position="826"/>
        <end position="849"/>
    </location>
</feature>
<evidence type="ECO:0000313" key="3">
    <source>
        <dbReference type="EMBL" id="KAA3681443.1"/>
    </source>
</evidence>
<proteinExistence type="predicted"/>
<name>A0A5J4P0U7_9TREM</name>
<dbReference type="EMBL" id="QNGE01000200">
    <property type="protein sequence ID" value="KAA3681443.1"/>
    <property type="molecule type" value="Genomic_DNA"/>
</dbReference>
<dbReference type="InterPro" id="IPR036322">
    <property type="entry name" value="WD40_repeat_dom_sf"/>
</dbReference>
<dbReference type="GO" id="GO:0034388">
    <property type="term" value="C:Pwp2p-containing subcomplex of 90S preribosome"/>
    <property type="evidence" value="ECO:0007669"/>
    <property type="project" value="TreeGrafter"/>
</dbReference>
<dbReference type="InterPro" id="IPR012337">
    <property type="entry name" value="RNaseH-like_sf"/>
</dbReference>
<dbReference type="PANTHER" id="PTHR22840:SF12">
    <property type="entry name" value="WD REPEAT-CONTAINING PROTEIN 36"/>
    <property type="match status" value="1"/>
</dbReference>
<sequence>MKVDVTAYVLACQQCQLLKGDNRGAQQPLQPIPVSETGELWSMDLMGPFPLSARGNQYVLVMTEHFTRWIEATGVPDPKASTVGDMTILTDQGPCFESDEFRTRMQQLGIKLIRTTPYHPQTNGLTERNNRTFKGWLSANGGDWESALSLVLLAYWASVQASTKKSSLQLMYGRTPRLPVDQDSGVWPECIDSTKELVAERESAKRNLKASQARTKEQSARRRFGKTRMFNLGERVKYRDHRNTGASGPRSRKLLPKWKDPYLVISRRSPVYTIKKDGETKRVHASELATWHEMPALQTRRSIIREETPRRSERIRRQMQRNQGTSEGGGVLYNRQFRCSHGLSNPSNVDPKSELLLLADGRDDLFMVTGYSSGQVNCWQLKEKGECRPVGSTKTLHWDRIVSMFCLPGGDAAGALVTSGADNCIKVSYFDRPDGGPRTVYKRSGHFRPPNRVNFWPGGSAGGSLLLSAGQDSMLRIFSTFNDQLDKSLGRAYAPGVPDRRKTTADQRASWLLPGVSQLALCATRADDWDSLVAIHAGRRQATTWNFVNATRGRHWLDPAKFSGKGGAAVRLYKQTVATSVFVTNCGNYVLLGYSSGDAFKFNLQSGLERGSYGEPAAHTSAVVGISVNNVNRQTATVGGNEVRFWSFHKHDLLHTSELPSTALFSRFNGDTDALAVALADGPILLFDTTHHRVIRRLANSDSQPCVDLTISTDGRWLISAHHGDPLIKTWDIVCGKLIDCFRVNTPITSLSLSPAGEFLATTHANSLGVHLWDNRGTYQRLHLQPLSDDYRPPLTEKPVAVPSRSLVVRFQEDAERGFKTVELALRDSDGENPQASPSREGISDDSMEVDLDRESNTQPWDDVYISPEQLPDHLATLSGLPATYLSSLLHLDLIRERNRRAIIPSKLHDETKLPFFLPVVETAKGLAWVDADNGTMEVPSSKANTVTETTTSVVEPIASRSLKRRSVLDEDGLTAIEPVPGLMTRLIQARKDEEFDEIMQTLKSIGPSALDLEIRLLAVSADEELAIHASLKDASCGSKLVDITRDRLHGFLRLLINRFERNLDVDLACVCLESLLLRHGDLLLVKPSDHAQIETPDNVDNQIHALLSTEQLANKPPLTIELVSKAVAAKARAASLLTRRLTRSICLVDFIRNPTTTLHF</sequence>
<dbReference type="AlphaFoldDB" id="A0A5J4P0U7"/>
<accession>A0A5J4P0U7</accession>
<dbReference type="InterPro" id="IPR036397">
    <property type="entry name" value="RNaseH_sf"/>
</dbReference>
<feature type="domain" description="Integrase catalytic" evidence="2">
    <location>
        <begin position="27"/>
        <end position="184"/>
    </location>
</feature>
<keyword evidence="4" id="KW-1185">Reference proteome</keyword>
<dbReference type="InterPro" id="IPR001584">
    <property type="entry name" value="Integrase_cat-core"/>
</dbReference>
<dbReference type="SUPFAM" id="SSF53098">
    <property type="entry name" value="Ribonuclease H-like"/>
    <property type="match status" value="1"/>
</dbReference>
<dbReference type="SMART" id="SM00320">
    <property type="entry name" value="WD40"/>
    <property type="match status" value="4"/>
</dbReference>
<dbReference type="Gene3D" id="2.130.10.10">
    <property type="entry name" value="YVTN repeat-like/Quinoprotein amine dehydrogenase"/>
    <property type="match status" value="2"/>
</dbReference>
<dbReference type="PROSITE" id="PS50994">
    <property type="entry name" value="INTEGRASE"/>
    <property type="match status" value="1"/>
</dbReference>
<organism evidence="3 4">
    <name type="scientific">Paragonimus westermani</name>
    <dbReference type="NCBI Taxonomy" id="34504"/>
    <lineage>
        <taxon>Eukaryota</taxon>
        <taxon>Metazoa</taxon>
        <taxon>Spiralia</taxon>
        <taxon>Lophotrochozoa</taxon>
        <taxon>Platyhelminthes</taxon>
        <taxon>Trematoda</taxon>
        <taxon>Digenea</taxon>
        <taxon>Plagiorchiida</taxon>
        <taxon>Troglotremata</taxon>
        <taxon>Troglotrematidae</taxon>
        <taxon>Paragonimus</taxon>
    </lineage>
</organism>
<dbReference type="Pfam" id="PF25168">
    <property type="entry name" value="Beta-prop_WDR36-Utp21_2nd"/>
    <property type="match status" value="1"/>
</dbReference>
<evidence type="ECO:0000256" key="1">
    <source>
        <dbReference type="SAM" id="MobiDB-lite"/>
    </source>
</evidence>
<dbReference type="Gene3D" id="3.30.420.10">
    <property type="entry name" value="Ribonuclease H-like superfamily/Ribonuclease H"/>
    <property type="match status" value="1"/>
</dbReference>
<evidence type="ECO:0000313" key="4">
    <source>
        <dbReference type="Proteomes" id="UP000324629"/>
    </source>
</evidence>
<comment type="caution">
    <text evidence="3">The sequence shown here is derived from an EMBL/GenBank/DDBJ whole genome shotgun (WGS) entry which is preliminary data.</text>
</comment>
<dbReference type="Proteomes" id="UP000324629">
    <property type="component" value="Unassembled WGS sequence"/>
</dbReference>
<dbReference type="GO" id="GO:0015074">
    <property type="term" value="P:DNA integration"/>
    <property type="evidence" value="ECO:0007669"/>
    <property type="project" value="InterPro"/>
</dbReference>